<keyword evidence="2" id="KW-1185">Reference proteome</keyword>
<reference evidence="1 2" key="1">
    <citation type="journal article" date="2018" name="Sci. Rep.">
        <title>Genomic signatures of local adaptation to the degree of environmental predictability in rotifers.</title>
        <authorList>
            <person name="Franch-Gras L."/>
            <person name="Hahn C."/>
            <person name="Garcia-Roger E.M."/>
            <person name="Carmona M.J."/>
            <person name="Serra M."/>
            <person name="Gomez A."/>
        </authorList>
    </citation>
    <scope>NUCLEOTIDE SEQUENCE [LARGE SCALE GENOMIC DNA]</scope>
    <source>
        <strain evidence="1">HYR1</strain>
    </source>
</reference>
<organism evidence="1 2">
    <name type="scientific">Brachionus plicatilis</name>
    <name type="common">Marine rotifer</name>
    <name type="synonym">Brachionus muelleri</name>
    <dbReference type="NCBI Taxonomy" id="10195"/>
    <lineage>
        <taxon>Eukaryota</taxon>
        <taxon>Metazoa</taxon>
        <taxon>Spiralia</taxon>
        <taxon>Gnathifera</taxon>
        <taxon>Rotifera</taxon>
        <taxon>Eurotatoria</taxon>
        <taxon>Monogononta</taxon>
        <taxon>Pseudotrocha</taxon>
        <taxon>Ploima</taxon>
        <taxon>Brachionidae</taxon>
        <taxon>Brachionus</taxon>
    </lineage>
</organism>
<dbReference type="EMBL" id="REGN01003634">
    <property type="protein sequence ID" value="RNA21630.1"/>
    <property type="molecule type" value="Genomic_DNA"/>
</dbReference>
<comment type="caution">
    <text evidence="1">The sequence shown here is derived from an EMBL/GenBank/DDBJ whole genome shotgun (WGS) entry which is preliminary data.</text>
</comment>
<dbReference type="Proteomes" id="UP000276133">
    <property type="component" value="Unassembled WGS sequence"/>
</dbReference>
<proteinExistence type="predicted"/>
<evidence type="ECO:0000313" key="2">
    <source>
        <dbReference type="Proteomes" id="UP000276133"/>
    </source>
</evidence>
<protein>
    <submittedName>
        <fullName evidence="1">Uncharacterized protein</fullName>
    </submittedName>
</protein>
<name>A0A3M7RDM8_BRAPC</name>
<dbReference type="AlphaFoldDB" id="A0A3M7RDM8"/>
<gene>
    <name evidence="1" type="ORF">BpHYR1_038347</name>
</gene>
<accession>A0A3M7RDM8</accession>
<evidence type="ECO:0000313" key="1">
    <source>
        <dbReference type="EMBL" id="RNA21630.1"/>
    </source>
</evidence>
<sequence length="103" mass="11815">MKTTKYLNYVNRYSPFDHYYLITNTLQKRMDWLNSTSLIIESGKNDSILEMPGGIEQIATIATIAYEGLLTCYNSSKDIVLHADFLTEDLNRKKSLITNTKIS</sequence>